<feature type="compositionally biased region" description="Basic and acidic residues" evidence="1">
    <location>
        <begin position="1"/>
        <end position="12"/>
    </location>
</feature>
<dbReference type="Proteomes" id="UP000314294">
    <property type="component" value="Unassembled WGS sequence"/>
</dbReference>
<organism evidence="2 3">
    <name type="scientific">Liparis tanakae</name>
    <name type="common">Tanaka's snailfish</name>
    <dbReference type="NCBI Taxonomy" id="230148"/>
    <lineage>
        <taxon>Eukaryota</taxon>
        <taxon>Metazoa</taxon>
        <taxon>Chordata</taxon>
        <taxon>Craniata</taxon>
        <taxon>Vertebrata</taxon>
        <taxon>Euteleostomi</taxon>
        <taxon>Actinopterygii</taxon>
        <taxon>Neopterygii</taxon>
        <taxon>Teleostei</taxon>
        <taxon>Neoteleostei</taxon>
        <taxon>Acanthomorphata</taxon>
        <taxon>Eupercaria</taxon>
        <taxon>Perciformes</taxon>
        <taxon>Cottioidei</taxon>
        <taxon>Cottales</taxon>
        <taxon>Liparidae</taxon>
        <taxon>Liparis</taxon>
    </lineage>
</organism>
<keyword evidence="3" id="KW-1185">Reference proteome</keyword>
<evidence type="ECO:0000256" key="1">
    <source>
        <dbReference type="SAM" id="MobiDB-lite"/>
    </source>
</evidence>
<dbReference type="AlphaFoldDB" id="A0A4Z2FGP7"/>
<name>A0A4Z2FGP7_9TELE</name>
<evidence type="ECO:0000313" key="2">
    <source>
        <dbReference type="EMBL" id="TNN39924.1"/>
    </source>
</evidence>
<accession>A0A4Z2FGP7</accession>
<feature type="region of interest" description="Disordered" evidence="1">
    <location>
        <begin position="1"/>
        <end position="41"/>
    </location>
</feature>
<dbReference type="EMBL" id="SRLO01001234">
    <property type="protein sequence ID" value="TNN39924.1"/>
    <property type="molecule type" value="Genomic_DNA"/>
</dbReference>
<comment type="caution">
    <text evidence="2">The sequence shown here is derived from an EMBL/GenBank/DDBJ whole genome shotgun (WGS) entry which is preliminary data.</text>
</comment>
<reference evidence="2 3" key="1">
    <citation type="submission" date="2019-03" db="EMBL/GenBank/DDBJ databases">
        <title>First draft genome of Liparis tanakae, snailfish: a comprehensive survey of snailfish specific genes.</title>
        <authorList>
            <person name="Kim W."/>
            <person name="Song I."/>
            <person name="Jeong J.-H."/>
            <person name="Kim D."/>
            <person name="Kim S."/>
            <person name="Ryu S."/>
            <person name="Song J.Y."/>
            <person name="Lee S.K."/>
        </authorList>
    </citation>
    <scope>NUCLEOTIDE SEQUENCE [LARGE SCALE GENOMIC DNA]</scope>
    <source>
        <tissue evidence="2">Muscle</tissue>
    </source>
</reference>
<evidence type="ECO:0000313" key="3">
    <source>
        <dbReference type="Proteomes" id="UP000314294"/>
    </source>
</evidence>
<proteinExistence type="predicted"/>
<protein>
    <submittedName>
        <fullName evidence="2">Uncharacterized protein</fullName>
    </submittedName>
</protein>
<sequence length="223" mass="23330">MKKSRCGDEHLAEPGPGPGALLPVAGGEGAQVGDDPGGDEHVSRQVVVGALQVVGGLGPPEGGVTQLRAPPPMSFTALSSFLAHESTCSSRRAFCSVFSSKVFWRAARRSSTSFSSARFWSSTAMMAARDSWASARPSAAEDALATMLGSKSGLVTYVWRIVCITDAWGERESVEASVRAGQERTGSAILSGFMLFISHTADITSFTAIGGFFIAFTIETSDG</sequence>
<gene>
    <name evidence="2" type="ORF">EYF80_049913</name>
</gene>